<evidence type="ECO:0000256" key="3">
    <source>
        <dbReference type="ARBA" id="ARBA00022552"/>
    </source>
</evidence>
<evidence type="ECO:0000256" key="1">
    <source>
        <dbReference type="ARBA" id="ARBA00022490"/>
    </source>
</evidence>
<comment type="similarity">
    <text evidence="5">Belongs to the RimM family.</text>
</comment>
<evidence type="ECO:0000256" key="5">
    <source>
        <dbReference type="HAMAP-Rule" id="MF_00014"/>
    </source>
</evidence>
<dbReference type="SUPFAM" id="SSF50447">
    <property type="entry name" value="Translation proteins"/>
    <property type="match status" value="1"/>
</dbReference>
<evidence type="ECO:0000313" key="8">
    <source>
        <dbReference type="EMBL" id="HEN42796.1"/>
    </source>
</evidence>
<feature type="domain" description="Ribosome maturation factor RimM PRC barrel" evidence="7">
    <location>
        <begin position="103"/>
        <end position="170"/>
    </location>
</feature>
<dbReference type="InterPro" id="IPR011033">
    <property type="entry name" value="PRC_barrel-like_sf"/>
</dbReference>
<proteinExistence type="inferred from homology"/>
<name>A0A831U052_GEOME</name>
<dbReference type="AlphaFoldDB" id="A0A831U052"/>
<organism evidence="8">
    <name type="scientific">Geobacter metallireducens</name>
    <dbReference type="NCBI Taxonomy" id="28232"/>
    <lineage>
        <taxon>Bacteria</taxon>
        <taxon>Pseudomonadati</taxon>
        <taxon>Thermodesulfobacteriota</taxon>
        <taxon>Desulfuromonadia</taxon>
        <taxon>Geobacterales</taxon>
        <taxon>Geobacteraceae</taxon>
        <taxon>Geobacter</taxon>
    </lineage>
</organism>
<comment type="subcellular location">
    <subcellularLocation>
        <location evidence="5">Cytoplasm</location>
    </subcellularLocation>
</comment>
<keyword evidence="4 5" id="KW-0143">Chaperone</keyword>
<keyword evidence="3 5" id="KW-0698">rRNA processing</keyword>
<dbReference type="InterPro" id="IPR002676">
    <property type="entry name" value="RimM_N"/>
</dbReference>
<evidence type="ECO:0000259" key="7">
    <source>
        <dbReference type="Pfam" id="PF24986"/>
    </source>
</evidence>
<keyword evidence="1 5" id="KW-0963">Cytoplasm</keyword>
<keyword evidence="2 5" id="KW-0690">Ribosome biogenesis</keyword>
<dbReference type="Pfam" id="PF24986">
    <property type="entry name" value="PRC_RimM"/>
    <property type="match status" value="1"/>
</dbReference>
<dbReference type="GO" id="GO:0005737">
    <property type="term" value="C:cytoplasm"/>
    <property type="evidence" value="ECO:0007669"/>
    <property type="project" value="UniProtKB-SubCell"/>
</dbReference>
<reference evidence="8" key="1">
    <citation type="journal article" date="2020" name="mSystems">
        <title>Genome- and Community-Level Interaction Insights into Carbon Utilization and Element Cycling Functions of Hydrothermarchaeota in Hydrothermal Sediment.</title>
        <authorList>
            <person name="Zhou Z."/>
            <person name="Liu Y."/>
            <person name="Xu W."/>
            <person name="Pan J."/>
            <person name="Luo Z.H."/>
            <person name="Li M."/>
        </authorList>
    </citation>
    <scope>NUCLEOTIDE SEQUENCE [LARGE SCALE GENOMIC DNA]</scope>
    <source>
        <strain evidence="8">SpSt-349</strain>
    </source>
</reference>
<gene>
    <name evidence="5 8" type="primary">rimM</name>
    <name evidence="8" type="ORF">ENQ87_10565</name>
</gene>
<dbReference type="PANTHER" id="PTHR33692:SF1">
    <property type="entry name" value="RIBOSOME MATURATION FACTOR RIMM"/>
    <property type="match status" value="1"/>
</dbReference>
<comment type="function">
    <text evidence="5">An accessory protein needed during the final step in the assembly of 30S ribosomal subunit, possibly for assembly of the head region. Essential for efficient processing of 16S rRNA. May be needed both before and after RbfA during the maturation of 16S rRNA. It has affinity for free ribosomal 30S subunits but not for 70S ribosomes.</text>
</comment>
<dbReference type="GO" id="GO:0043022">
    <property type="term" value="F:ribosome binding"/>
    <property type="evidence" value="ECO:0007669"/>
    <property type="project" value="InterPro"/>
</dbReference>
<sequence length="173" mass="18980">MPRSTDLVLLGKIVATHGIRGQLAVVPFSGEFSTILSLQTVLLRGPDGRQESFEVARAAVHRNRVLLTLKGFTNINEVLSLVGHELFARRDQFPPLEEGEFYWCDLIGLAVTTREGKFLGRIAEIIATGSNDVYVVRGGEKEYLIPALEDIVDSVDLNQGTMTVSPTEGLLDL</sequence>
<dbReference type="InterPro" id="IPR056792">
    <property type="entry name" value="PRC_RimM"/>
</dbReference>
<dbReference type="EMBL" id="DSOV01000044">
    <property type="protein sequence ID" value="HEN42796.1"/>
    <property type="molecule type" value="Genomic_DNA"/>
</dbReference>
<accession>A0A831U052</accession>
<dbReference type="SUPFAM" id="SSF50346">
    <property type="entry name" value="PRC-barrel domain"/>
    <property type="match status" value="1"/>
</dbReference>
<dbReference type="InterPro" id="IPR036976">
    <property type="entry name" value="RimM_N_sf"/>
</dbReference>
<evidence type="ECO:0000256" key="2">
    <source>
        <dbReference type="ARBA" id="ARBA00022517"/>
    </source>
</evidence>
<dbReference type="HAMAP" id="MF_00014">
    <property type="entry name" value="Ribosome_mat_RimM"/>
    <property type="match status" value="1"/>
</dbReference>
<dbReference type="GO" id="GO:0005840">
    <property type="term" value="C:ribosome"/>
    <property type="evidence" value="ECO:0007669"/>
    <property type="project" value="InterPro"/>
</dbReference>
<evidence type="ECO:0000259" key="6">
    <source>
        <dbReference type="Pfam" id="PF01782"/>
    </source>
</evidence>
<dbReference type="PANTHER" id="PTHR33692">
    <property type="entry name" value="RIBOSOME MATURATION FACTOR RIMM"/>
    <property type="match status" value="1"/>
</dbReference>
<dbReference type="GO" id="GO:0006364">
    <property type="term" value="P:rRNA processing"/>
    <property type="evidence" value="ECO:0007669"/>
    <property type="project" value="UniProtKB-UniRule"/>
</dbReference>
<dbReference type="Pfam" id="PF01782">
    <property type="entry name" value="RimM"/>
    <property type="match status" value="1"/>
</dbReference>
<dbReference type="InterPro" id="IPR011961">
    <property type="entry name" value="RimM"/>
</dbReference>
<feature type="domain" description="RimM N-terminal" evidence="6">
    <location>
        <begin position="10"/>
        <end position="92"/>
    </location>
</feature>
<evidence type="ECO:0000256" key="4">
    <source>
        <dbReference type="ARBA" id="ARBA00023186"/>
    </source>
</evidence>
<comment type="caution">
    <text evidence="8">The sequence shown here is derived from an EMBL/GenBank/DDBJ whole genome shotgun (WGS) entry which is preliminary data.</text>
</comment>
<dbReference type="GO" id="GO:0042274">
    <property type="term" value="P:ribosomal small subunit biogenesis"/>
    <property type="evidence" value="ECO:0007669"/>
    <property type="project" value="UniProtKB-UniRule"/>
</dbReference>
<dbReference type="Gene3D" id="2.30.30.240">
    <property type="entry name" value="PRC-barrel domain"/>
    <property type="match status" value="1"/>
</dbReference>
<dbReference type="InterPro" id="IPR009000">
    <property type="entry name" value="Transl_B-barrel_sf"/>
</dbReference>
<dbReference type="NCBIfam" id="TIGR02273">
    <property type="entry name" value="16S_RimM"/>
    <property type="match status" value="1"/>
</dbReference>
<comment type="domain">
    <text evidence="5">The PRC barrel domain binds ribosomal protein uS19.</text>
</comment>
<dbReference type="Gene3D" id="2.40.30.60">
    <property type="entry name" value="RimM"/>
    <property type="match status" value="1"/>
</dbReference>
<protein>
    <recommendedName>
        <fullName evidence="5">Ribosome maturation factor RimM</fullName>
    </recommendedName>
</protein>
<comment type="subunit">
    <text evidence="5">Binds ribosomal protein uS19.</text>
</comment>